<keyword evidence="5 8" id="KW-0418">Kinase</keyword>
<feature type="transmembrane region" description="Helical" evidence="6">
    <location>
        <begin position="96"/>
        <end position="117"/>
    </location>
</feature>
<dbReference type="InterPro" id="IPR005467">
    <property type="entry name" value="His_kinase_dom"/>
</dbReference>
<evidence type="ECO:0000256" key="4">
    <source>
        <dbReference type="ARBA" id="ARBA00022679"/>
    </source>
</evidence>
<dbReference type="InterPro" id="IPR003594">
    <property type="entry name" value="HATPase_dom"/>
</dbReference>
<dbReference type="PRINTS" id="PR00344">
    <property type="entry name" value="BCTRLSENSOR"/>
</dbReference>
<keyword evidence="6" id="KW-0812">Transmembrane</keyword>
<comment type="catalytic activity">
    <reaction evidence="1">
        <text>ATP + protein L-histidine = ADP + protein N-phospho-L-histidine.</text>
        <dbReference type="EC" id="2.7.13.3"/>
    </reaction>
</comment>
<dbReference type="GO" id="GO:0000155">
    <property type="term" value="F:phosphorelay sensor kinase activity"/>
    <property type="evidence" value="ECO:0007669"/>
    <property type="project" value="InterPro"/>
</dbReference>
<dbReference type="SMART" id="SM00387">
    <property type="entry name" value="HATPase_c"/>
    <property type="match status" value="1"/>
</dbReference>
<dbReference type="CDD" id="cd00082">
    <property type="entry name" value="HisKA"/>
    <property type="match status" value="1"/>
</dbReference>
<dbReference type="Pfam" id="PF00512">
    <property type="entry name" value="HisKA"/>
    <property type="match status" value="1"/>
</dbReference>
<dbReference type="InterPro" id="IPR036097">
    <property type="entry name" value="HisK_dim/P_sf"/>
</dbReference>
<dbReference type="FunFam" id="3.30.565.10:FF:000010">
    <property type="entry name" value="Sensor histidine kinase RcsC"/>
    <property type="match status" value="1"/>
</dbReference>
<protein>
    <recommendedName>
        <fullName evidence="2">histidine kinase</fullName>
        <ecNumber evidence="2">2.7.13.3</ecNumber>
    </recommendedName>
</protein>
<evidence type="ECO:0000313" key="8">
    <source>
        <dbReference type="EMBL" id="VAW37910.1"/>
    </source>
</evidence>
<dbReference type="PROSITE" id="PS50109">
    <property type="entry name" value="HIS_KIN"/>
    <property type="match status" value="1"/>
</dbReference>
<dbReference type="InterPro" id="IPR003661">
    <property type="entry name" value="HisK_dim/P_dom"/>
</dbReference>
<keyword evidence="6" id="KW-1133">Transmembrane helix</keyword>
<evidence type="ECO:0000256" key="5">
    <source>
        <dbReference type="ARBA" id="ARBA00022777"/>
    </source>
</evidence>
<evidence type="ECO:0000256" key="2">
    <source>
        <dbReference type="ARBA" id="ARBA00012438"/>
    </source>
</evidence>
<gene>
    <name evidence="8" type="ORF">MNBD_CHLOROFLEXI01-1645</name>
</gene>
<keyword evidence="3" id="KW-0597">Phosphoprotein</keyword>
<dbReference type="InterPro" id="IPR004358">
    <property type="entry name" value="Sig_transdc_His_kin-like_C"/>
</dbReference>
<sequence length="374" mass="40647">MPRGENRGNDTKKTVWERIRPSNLNIKAKIGITIGALIFYLLVFPIVKTGAPIFISVIVIAWVWGVWGGLIAGLLAMPLAIFSFTLAAIPFPNPNIASGVVVFTLLGAVIGWLSTLLEKVYQQSQDLAVARDQALEASRLKTKILSTVSHELRTPLGAILGYAELLAEGVYGSVNDKQREKLNSIVASVDELEAQVSDLMDVSRIESGHLQLFSNSFAVSGLAENVIAKTAVLAEDRSLQITCTIHPKMPQEIVGDQMRITQILTNLVTNAIKYTNEGCIQVEIYPEQTNYWGMKVTDTGIGITPEAQKYIFESFTQAHYIASYARSGIGLGLSIVHELVTLMKGTISLESKVDEGSCFTVVLPIVPSIAEALS</sequence>
<dbReference type="SMART" id="SM00388">
    <property type="entry name" value="HisKA"/>
    <property type="match status" value="1"/>
</dbReference>
<reference evidence="8" key="1">
    <citation type="submission" date="2018-06" db="EMBL/GenBank/DDBJ databases">
        <authorList>
            <person name="Zhirakovskaya E."/>
        </authorList>
    </citation>
    <scope>NUCLEOTIDE SEQUENCE</scope>
</reference>
<dbReference type="Pfam" id="PF02518">
    <property type="entry name" value="HATPase_c"/>
    <property type="match status" value="1"/>
</dbReference>
<evidence type="ECO:0000256" key="6">
    <source>
        <dbReference type="SAM" id="Phobius"/>
    </source>
</evidence>
<name>A0A3B0VB08_9ZZZZ</name>
<evidence type="ECO:0000256" key="3">
    <source>
        <dbReference type="ARBA" id="ARBA00022553"/>
    </source>
</evidence>
<dbReference type="Gene3D" id="1.10.287.130">
    <property type="match status" value="1"/>
</dbReference>
<feature type="transmembrane region" description="Helical" evidence="6">
    <location>
        <begin position="28"/>
        <end position="47"/>
    </location>
</feature>
<dbReference type="Gene3D" id="3.30.565.10">
    <property type="entry name" value="Histidine kinase-like ATPase, C-terminal domain"/>
    <property type="match status" value="1"/>
</dbReference>
<dbReference type="EC" id="2.7.13.3" evidence="2"/>
<organism evidence="8">
    <name type="scientific">hydrothermal vent metagenome</name>
    <dbReference type="NCBI Taxonomy" id="652676"/>
    <lineage>
        <taxon>unclassified sequences</taxon>
        <taxon>metagenomes</taxon>
        <taxon>ecological metagenomes</taxon>
    </lineage>
</organism>
<dbReference type="SUPFAM" id="SSF47384">
    <property type="entry name" value="Homodimeric domain of signal transducing histidine kinase"/>
    <property type="match status" value="1"/>
</dbReference>
<feature type="domain" description="Histidine kinase" evidence="7">
    <location>
        <begin position="147"/>
        <end position="367"/>
    </location>
</feature>
<dbReference type="SUPFAM" id="SSF55874">
    <property type="entry name" value="ATPase domain of HSP90 chaperone/DNA topoisomerase II/histidine kinase"/>
    <property type="match status" value="1"/>
</dbReference>
<dbReference type="PANTHER" id="PTHR43047">
    <property type="entry name" value="TWO-COMPONENT HISTIDINE PROTEIN KINASE"/>
    <property type="match status" value="1"/>
</dbReference>
<keyword evidence="6" id="KW-0472">Membrane</keyword>
<dbReference type="AlphaFoldDB" id="A0A3B0VB08"/>
<feature type="transmembrane region" description="Helical" evidence="6">
    <location>
        <begin position="53"/>
        <end position="84"/>
    </location>
</feature>
<evidence type="ECO:0000256" key="1">
    <source>
        <dbReference type="ARBA" id="ARBA00000085"/>
    </source>
</evidence>
<dbReference type="EMBL" id="UOEU01000686">
    <property type="protein sequence ID" value="VAW37910.1"/>
    <property type="molecule type" value="Genomic_DNA"/>
</dbReference>
<proteinExistence type="predicted"/>
<accession>A0A3B0VB08</accession>
<dbReference type="InterPro" id="IPR036890">
    <property type="entry name" value="HATPase_C_sf"/>
</dbReference>
<evidence type="ECO:0000259" key="7">
    <source>
        <dbReference type="PROSITE" id="PS50109"/>
    </source>
</evidence>
<keyword evidence="4" id="KW-0808">Transferase</keyword>